<evidence type="ECO:0000313" key="5">
    <source>
        <dbReference type="Proteomes" id="UP001057498"/>
    </source>
</evidence>
<dbReference type="CDD" id="cd02966">
    <property type="entry name" value="TlpA_like_family"/>
    <property type="match status" value="1"/>
</dbReference>
<dbReference type="PROSITE" id="PS00194">
    <property type="entry name" value="THIOREDOXIN_1"/>
    <property type="match status" value="1"/>
</dbReference>
<dbReference type="InterPro" id="IPR000866">
    <property type="entry name" value="AhpC/TSA"/>
</dbReference>
<dbReference type="InterPro" id="IPR006311">
    <property type="entry name" value="TAT_signal"/>
</dbReference>
<sequence>MSLLARRTWLAGTAAGLLGPAGLGALAAEPQRRPWPIVQEAPPLVLDELDGAPWRLADQRGQAVLVNFWASWCEPCRSEMPTLELLATRHEREGLVIVAVNFKEGAGTIRRFVEQTAFSLPVLRDPDGLAAKAWGARMFPTTVGIGRDGRPRWTVRGEADWLAAPTRAWVAELLR</sequence>
<evidence type="ECO:0000313" key="4">
    <source>
        <dbReference type="EMBL" id="BDI05287.1"/>
    </source>
</evidence>
<evidence type="ECO:0000256" key="1">
    <source>
        <dbReference type="ARBA" id="ARBA00023284"/>
    </source>
</evidence>
<protein>
    <recommendedName>
        <fullName evidence="3">Thioredoxin domain-containing protein</fullName>
    </recommendedName>
</protein>
<dbReference type="EMBL" id="AP025730">
    <property type="protein sequence ID" value="BDI05287.1"/>
    <property type="molecule type" value="Genomic_DNA"/>
</dbReference>
<keyword evidence="5" id="KW-1185">Reference proteome</keyword>
<dbReference type="InterPro" id="IPR017937">
    <property type="entry name" value="Thioredoxin_CS"/>
</dbReference>
<dbReference type="PANTHER" id="PTHR42852:SF17">
    <property type="entry name" value="THIOREDOXIN-LIKE PROTEIN HI_1115"/>
    <property type="match status" value="1"/>
</dbReference>
<dbReference type="PANTHER" id="PTHR42852">
    <property type="entry name" value="THIOL:DISULFIDE INTERCHANGE PROTEIN DSBE"/>
    <property type="match status" value="1"/>
</dbReference>
<feature type="signal peptide" evidence="2">
    <location>
        <begin position="1"/>
        <end position="27"/>
    </location>
</feature>
<dbReference type="Proteomes" id="UP001057498">
    <property type="component" value="Chromosome"/>
</dbReference>
<keyword evidence="2" id="KW-0732">Signal</keyword>
<reference evidence="4" key="1">
    <citation type="submission" date="2022-04" db="EMBL/GenBank/DDBJ databases">
        <title>Whole genome sequence of Sphaerotilus sp. FB-5.</title>
        <authorList>
            <person name="Takeda M."/>
            <person name="Narihara S."/>
            <person name="Akimoto M."/>
            <person name="Akimoto R."/>
            <person name="Nishiyashiki S."/>
            <person name="Murakami T."/>
        </authorList>
    </citation>
    <scope>NUCLEOTIDE SEQUENCE</scope>
    <source>
        <strain evidence="4">FB-5</strain>
    </source>
</reference>
<proteinExistence type="predicted"/>
<dbReference type="SUPFAM" id="SSF52833">
    <property type="entry name" value="Thioredoxin-like"/>
    <property type="match status" value="1"/>
</dbReference>
<accession>A0ABM7YLG9</accession>
<dbReference type="PROSITE" id="PS51352">
    <property type="entry name" value="THIOREDOXIN_2"/>
    <property type="match status" value="1"/>
</dbReference>
<dbReference type="RefSeq" id="WP_251973332.1">
    <property type="nucleotide sequence ID" value="NZ_AP025730.1"/>
</dbReference>
<dbReference type="InterPro" id="IPR013766">
    <property type="entry name" value="Thioredoxin_domain"/>
</dbReference>
<keyword evidence="1" id="KW-0676">Redox-active center</keyword>
<evidence type="ECO:0000256" key="2">
    <source>
        <dbReference type="SAM" id="SignalP"/>
    </source>
</evidence>
<name>A0ABM7YLG9_9BURK</name>
<organism evidence="4 5">
    <name type="scientific">Sphaerotilus microaerophilus</name>
    <dbReference type="NCBI Taxonomy" id="2914710"/>
    <lineage>
        <taxon>Bacteria</taxon>
        <taxon>Pseudomonadati</taxon>
        <taxon>Pseudomonadota</taxon>
        <taxon>Betaproteobacteria</taxon>
        <taxon>Burkholderiales</taxon>
        <taxon>Sphaerotilaceae</taxon>
        <taxon>Sphaerotilus</taxon>
    </lineage>
</organism>
<dbReference type="InterPro" id="IPR050553">
    <property type="entry name" value="Thioredoxin_ResA/DsbE_sf"/>
</dbReference>
<dbReference type="Gene3D" id="3.40.30.10">
    <property type="entry name" value="Glutaredoxin"/>
    <property type="match status" value="1"/>
</dbReference>
<dbReference type="PROSITE" id="PS51318">
    <property type="entry name" value="TAT"/>
    <property type="match status" value="1"/>
</dbReference>
<dbReference type="InterPro" id="IPR036249">
    <property type="entry name" value="Thioredoxin-like_sf"/>
</dbReference>
<dbReference type="Pfam" id="PF00578">
    <property type="entry name" value="AhpC-TSA"/>
    <property type="match status" value="1"/>
</dbReference>
<gene>
    <name evidence="4" type="ORF">CATMQ487_22570</name>
</gene>
<feature type="chain" id="PRO_5047119076" description="Thioredoxin domain-containing protein" evidence="2">
    <location>
        <begin position="28"/>
        <end position="175"/>
    </location>
</feature>
<evidence type="ECO:0000259" key="3">
    <source>
        <dbReference type="PROSITE" id="PS51352"/>
    </source>
</evidence>
<feature type="domain" description="Thioredoxin" evidence="3">
    <location>
        <begin position="35"/>
        <end position="175"/>
    </location>
</feature>